<dbReference type="AlphaFoldDB" id="I3UCT9"/>
<keyword evidence="2" id="KW-0812">Transmembrane</keyword>
<feature type="transmembrane region" description="Helical" evidence="2">
    <location>
        <begin position="197"/>
        <end position="217"/>
    </location>
</feature>
<dbReference type="SUPFAM" id="SSF55961">
    <property type="entry name" value="Bet v1-like"/>
    <property type="match status" value="1"/>
</dbReference>
<dbReference type="OrthoDB" id="9787428at2"/>
<dbReference type="PANTHER" id="PTHR38588:SF1">
    <property type="entry name" value="BLL0334 PROTEIN"/>
    <property type="match status" value="1"/>
</dbReference>
<evidence type="ECO:0000313" key="3">
    <source>
        <dbReference type="EMBL" id="AFK62827.1"/>
    </source>
</evidence>
<dbReference type="STRING" id="1036672.TKWG_13630"/>
<organism evidence="3 4">
    <name type="scientific">Advenella kashmirensis (strain DSM 17095 / LMG 22695 / WT001)</name>
    <name type="common">Tetrathiobacter kashmirensis</name>
    <dbReference type="NCBI Taxonomy" id="1036672"/>
    <lineage>
        <taxon>Bacteria</taxon>
        <taxon>Pseudomonadati</taxon>
        <taxon>Pseudomonadota</taxon>
        <taxon>Betaproteobacteria</taxon>
        <taxon>Burkholderiales</taxon>
        <taxon>Alcaligenaceae</taxon>
    </lineage>
</organism>
<proteinExistence type="predicted"/>
<evidence type="ECO:0000256" key="2">
    <source>
        <dbReference type="SAM" id="Phobius"/>
    </source>
</evidence>
<dbReference type="KEGG" id="aka:TKWG_13630"/>
<name>I3UCT9_ADVKW</name>
<feature type="region of interest" description="Disordered" evidence="1">
    <location>
        <begin position="147"/>
        <end position="187"/>
    </location>
</feature>
<gene>
    <name evidence="3" type="ordered locus">TKWG_13630</name>
</gene>
<keyword evidence="2" id="KW-0472">Membrane</keyword>
<dbReference type="InterPro" id="IPR023393">
    <property type="entry name" value="START-like_dom_sf"/>
</dbReference>
<evidence type="ECO:0000256" key="1">
    <source>
        <dbReference type="SAM" id="MobiDB-lite"/>
    </source>
</evidence>
<evidence type="ECO:0000313" key="4">
    <source>
        <dbReference type="Proteomes" id="UP000005267"/>
    </source>
</evidence>
<keyword evidence="4" id="KW-1185">Reference proteome</keyword>
<sequence>MEITGSKTLAASRQTVWDALNNPDVLKRCLPGCESVEKINAEQYTVIMAAAIGPLRARFNGTLRMTDATPPSSCTMVFEGQGGPVGFGKGTSSVELTETSDGTQLSYTASAQVGGKLAQVGSRLIDSVARKMADDFFKAFKKQLTTPTDSQEAEASQVVPTTSPAKSETRVQSTVTSCHGSSSSTHEERPRVMVPGWWLLVATALGSALTVVGTLLMR</sequence>
<reference evidence="3 4" key="1">
    <citation type="journal article" date="2011" name="J. Bacteriol.">
        <title>Whole-genome shotgun sequencing of the sulfur-oxidizing chemoautotroph Tetrathiobacter kashmirensis.</title>
        <authorList>
            <person name="Ghosh W."/>
            <person name="George A."/>
            <person name="Agarwal A."/>
            <person name="Raj P."/>
            <person name="Alam M."/>
            <person name="Pyne P."/>
            <person name="Das Gupta S.K."/>
        </authorList>
    </citation>
    <scope>NUCLEOTIDE SEQUENCE [LARGE SCALE GENOMIC DNA]</scope>
    <source>
        <strain evidence="3 4">WT001</strain>
    </source>
</reference>
<dbReference type="Proteomes" id="UP000005267">
    <property type="component" value="Chromosome"/>
</dbReference>
<dbReference type="RefSeq" id="WP_014750918.1">
    <property type="nucleotide sequence ID" value="NC_017964.1"/>
</dbReference>
<dbReference type="Pfam" id="PF06240">
    <property type="entry name" value="COXG"/>
    <property type="match status" value="1"/>
</dbReference>
<keyword evidence="2" id="KW-1133">Transmembrane helix</keyword>
<reference evidence="4" key="2">
    <citation type="journal article" date="2013" name="PLoS ONE">
        <title>Genome implosion elicits host-confinement in Alcaligenaceae: evidence from the comparative genomics of Tetrathiobacter kashmirensis, a pathogen in the making.</title>
        <authorList>
            <person name="Ghosh W."/>
            <person name="Alam M."/>
            <person name="Roy C."/>
            <person name="Pyne P."/>
            <person name="George A."/>
            <person name="Chakraborty R."/>
            <person name="Majumder S."/>
            <person name="Agarwal A."/>
            <person name="Chakraborty S."/>
            <person name="Majumdar S."/>
            <person name="Gupta S.K."/>
        </authorList>
    </citation>
    <scope>NUCLEOTIDE SEQUENCE [LARGE SCALE GENOMIC DNA]</scope>
    <source>
        <strain evidence="4">WT001</strain>
    </source>
</reference>
<dbReference type="InterPro" id="IPR010419">
    <property type="entry name" value="CO_DH_gsu"/>
</dbReference>
<dbReference type="PANTHER" id="PTHR38588">
    <property type="entry name" value="BLL0334 PROTEIN"/>
    <property type="match status" value="1"/>
</dbReference>
<feature type="compositionally biased region" description="Polar residues" evidence="1">
    <location>
        <begin position="147"/>
        <end position="172"/>
    </location>
</feature>
<accession>I3UCT9</accession>
<protein>
    <submittedName>
        <fullName evidence="3">Carbon monoxide dehydrogenase subunit G</fullName>
    </submittedName>
</protein>
<dbReference type="HOGENOM" id="CLU_046420_0_0_4"/>
<feature type="compositionally biased region" description="Low complexity" evidence="1">
    <location>
        <begin position="173"/>
        <end position="184"/>
    </location>
</feature>
<dbReference type="EMBL" id="CP003555">
    <property type="protein sequence ID" value="AFK62827.1"/>
    <property type="molecule type" value="Genomic_DNA"/>
</dbReference>
<dbReference type="CDD" id="cd05018">
    <property type="entry name" value="CoxG"/>
    <property type="match status" value="1"/>
</dbReference>
<dbReference type="Gene3D" id="3.30.530.20">
    <property type="match status" value="1"/>
</dbReference>